<dbReference type="PANTHER" id="PTHR31983:SF20">
    <property type="entry name" value="GLUCAN ENDO-1,3-BETA-D-GLUCOSIDASE 1"/>
    <property type="match status" value="1"/>
</dbReference>
<comment type="catalytic activity">
    <reaction evidence="1">
        <text>Hydrolysis of (1-&gt;3)-beta-D-glucosidic linkages in (1-&gt;3)-beta-D-glucans.</text>
        <dbReference type="EC" id="3.2.1.39"/>
    </reaction>
</comment>
<dbReference type="OrthoDB" id="4473401at2759"/>
<feature type="chain" id="PRO_5009162745" description="glucan endo-1,3-beta-D-glucosidase" evidence="10">
    <location>
        <begin position="23"/>
        <end position="1110"/>
    </location>
</feature>
<evidence type="ECO:0000256" key="7">
    <source>
        <dbReference type="ARBA" id="ARBA00023316"/>
    </source>
</evidence>
<organism evidence="13 14">
    <name type="scientific">Suhomyces tanzawaensis NRRL Y-17324</name>
    <dbReference type="NCBI Taxonomy" id="984487"/>
    <lineage>
        <taxon>Eukaryota</taxon>
        <taxon>Fungi</taxon>
        <taxon>Dikarya</taxon>
        <taxon>Ascomycota</taxon>
        <taxon>Saccharomycotina</taxon>
        <taxon>Pichiomycetes</taxon>
        <taxon>Debaryomycetaceae</taxon>
        <taxon>Suhomyces</taxon>
    </lineage>
</organism>
<dbReference type="GO" id="GO:0009986">
    <property type="term" value="C:cell surface"/>
    <property type="evidence" value="ECO:0007669"/>
    <property type="project" value="TreeGrafter"/>
</dbReference>
<comment type="similarity">
    <text evidence="2">Belongs to the glycosyl hydrolase 81 family.</text>
</comment>
<feature type="domain" description="Glycosyl hydrolase family 81 N-terminal" evidence="11">
    <location>
        <begin position="410"/>
        <end position="736"/>
    </location>
</feature>
<dbReference type="Pfam" id="PF03639">
    <property type="entry name" value="Glyco_hydro_81"/>
    <property type="match status" value="1"/>
</dbReference>
<gene>
    <name evidence="13" type="ORF">CANTADRAFT_27224</name>
</gene>
<dbReference type="EC" id="3.2.1.39" evidence="3"/>
<dbReference type="FunFam" id="2.70.98.30:FF:000006">
    <property type="entry name" value="Endo-1,3-beta-glucanase Engl1"/>
    <property type="match status" value="1"/>
</dbReference>
<dbReference type="GO" id="GO:0052861">
    <property type="term" value="F:endo-1,3(4)-beta-glucanase activity"/>
    <property type="evidence" value="ECO:0007669"/>
    <property type="project" value="InterPro"/>
</dbReference>
<feature type="domain" description="Glycosyl hydrolase family 81 C-terminal" evidence="12">
    <location>
        <begin position="745"/>
        <end position="1100"/>
    </location>
</feature>
<dbReference type="GO" id="GO:0071555">
    <property type="term" value="P:cell wall organization"/>
    <property type="evidence" value="ECO:0007669"/>
    <property type="project" value="UniProtKB-KW"/>
</dbReference>
<evidence type="ECO:0000256" key="6">
    <source>
        <dbReference type="ARBA" id="ARBA00023295"/>
    </source>
</evidence>
<dbReference type="InterPro" id="IPR040451">
    <property type="entry name" value="GH81_N"/>
</dbReference>
<evidence type="ECO:0000256" key="10">
    <source>
        <dbReference type="SAM" id="SignalP"/>
    </source>
</evidence>
<evidence type="ECO:0000259" key="11">
    <source>
        <dbReference type="Pfam" id="PF03639"/>
    </source>
</evidence>
<dbReference type="GO" id="GO:0030428">
    <property type="term" value="C:cell septum"/>
    <property type="evidence" value="ECO:0007669"/>
    <property type="project" value="EnsemblFungi"/>
</dbReference>
<accession>A0A1E4SDA7</accession>
<dbReference type="GO" id="GO:0005621">
    <property type="term" value="C:cellular bud scar"/>
    <property type="evidence" value="ECO:0007669"/>
    <property type="project" value="EnsemblFungi"/>
</dbReference>
<keyword evidence="7" id="KW-0961">Cell wall biogenesis/degradation</keyword>
<dbReference type="GO" id="GO:0000272">
    <property type="term" value="P:polysaccharide catabolic process"/>
    <property type="evidence" value="ECO:0007669"/>
    <property type="project" value="UniProtKB-KW"/>
</dbReference>
<keyword evidence="6" id="KW-0326">Glycosidase</keyword>
<evidence type="ECO:0000313" key="14">
    <source>
        <dbReference type="Proteomes" id="UP000094285"/>
    </source>
</evidence>
<dbReference type="GeneID" id="30982176"/>
<dbReference type="PROSITE" id="PS52008">
    <property type="entry name" value="GH81"/>
    <property type="match status" value="1"/>
</dbReference>
<dbReference type="InterPro" id="IPR040720">
    <property type="entry name" value="GH81_C"/>
</dbReference>
<keyword evidence="14" id="KW-1185">Reference proteome</keyword>
<evidence type="ECO:0000256" key="1">
    <source>
        <dbReference type="ARBA" id="ARBA00000382"/>
    </source>
</evidence>
<dbReference type="Gene3D" id="1.10.287.1170">
    <property type="entry name" value="glycoside hydrolase family 81 endo-[beta] glucanase"/>
    <property type="match status" value="1"/>
</dbReference>
<evidence type="ECO:0000256" key="9">
    <source>
        <dbReference type="SAM" id="MobiDB-lite"/>
    </source>
</evidence>
<reference evidence="14" key="1">
    <citation type="submission" date="2016-05" db="EMBL/GenBank/DDBJ databases">
        <title>Comparative genomics of biotechnologically important yeasts.</title>
        <authorList>
            <consortium name="DOE Joint Genome Institute"/>
            <person name="Riley R."/>
            <person name="Haridas S."/>
            <person name="Wolfe K.H."/>
            <person name="Lopes M.R."/>
            <person name="Hittinger C.T."/>
            <person name="Goker M."/>
            <person name="Salamov A."/>
            <person name="Wisecaver J."/>
            <person name="Long T.M."/>
            <person name="Aerts A.L."/>
            <person name="Barry K."/>
            <person name="Choi C."/>
            <person name="Clum A."/>
            <person name="Coughlan A.Y."/>
            <person name="Deshpande S."/>
            <person name="Douglass A.P."/>
            <person name="Hanson S.J."/>
            <person name="Klenk H.-P."/>
            <person name="Labutti K."/>
            <person name="Lapidus A."/>
            <person name="Lindquist E."/>
            <person name="Lipzen A."/>
            <person name="Meier-Kolthoff J.P."/>
            <person name="Ohm R.A."/>
            <person name="Otillar R.P."/>
            <person name="Pangilinan J."/>
            <person name="Peng Y."/>
            <person name="Rokas A."/>
            <person name="Rosa C.A."/>
            <person name="Scheuner C."/>
            <person name="Sibirny A.A."/>
            <person name="Slot J.C."/>
            <person name="Stielow J.B."/>
            <person name="Sun H."/>
            <person name="Kurtzman C.P."/>
            <person name="Blackwell M."/>
            <person name="Grigoriev I.V."/>
            <person name="Jeffries T.W."/>
        </authorList>
    </citation>
    <scope>NUCLEOTIDE SEQUENCE [LARGE SCALE GENOMIC DNA]</scope>
    <source>
        <strain evidence="14">NRRL Y-17324</strain>
    </source>
</reference>
<feature type="compositionally biased region" description="Low complexity" evidence="9">
    <location>
        <begin position="348"/>
        <end position="370"/>
    </location>
</feature>
<dbReference type="GO" id="GO:0000920">
    <property type="term" value="P:septum digestion after cytokinesis"/>
    <property type="evidence" value="ECO:0007669"/>
    <property type="project" value="EnsemblFungi"/>
</dbReference>
<dbReference type="Gene3D" id="2.70.98.30">
    <property type="entry name" value="Golgi alpha-mannosidase II, domain 4"/>
    <property type="match status" value="1"/>
</dbReference>
<evidence type="ECO:0000256" key="5">
    <source>
        <dbReference type="ARBA" id="ARBA00023277"/>
    </source>
</evidence>
<evidence type="ECO:0000256" key="4">
    <source>
        <dbReference type="ARBA" id="ARBA00022801"/>
    </source>
</evidence>
<feature type="region of interest" description="Disordered" evidence="9">
    <location>
        <begin position="348"/>
        <end position="391"/>
    </location>
</feature>
<dbReference type="EMBL" id="KV453915">
    <property type="protein sequence ID" value="ODV77372.1"/>
    <property type="molecule type" value="Genomic_DNA"/>
</dbReference>
<keyword evidence="10" id="KW-0732">Signal</keyword>
<dbReference type="STRING" id="984487.A0A1E4SDA7"/>
<keyword evidence="4 13" id="KW-0378">Hydrolase</keyword>
<dbReference type="InterPro" id="IPR005200">
    <property type="entry name" value="Endo-beta-glucanase"/>
</dbReference>
<keyword evidence="5" id="KW-0119">Carbohydrate metabolism</keyword>
<protein>
    <recommendedName>
        <fullName evidence="3">glucan endo-1,3-beta-D-glucosidase</fullName>
        <ecNumber evidence="3">3.2.1.39</ecNumber>
    </recommendedName>
</protein>
<evidence type="ECO:0000256" key="8">
    <source>
        <dbReference type="ARBA" id="ARBA00023326"/>
    </source>
</evidence>
<name>A0A1E4SDA7_9ASCO</name>
<proteinExistence type="inferred from homology"/>
<dbReference type="GO" id="GO:0042973">
    <property type="term" value="F:glucan endo-1,3-beta-D-glucosidase activity"/>
    <property type="evidence" value="ECO:0007669"/>
    <property type="project" value="UniProtKB-EC"/>
</dbReference>
<dbReference type="AlphaFoldDB" id="A0A1E4SDA7"/>
<feature type="signal peptide" evidence="10">
    <location>
        <begin position="1"/>
        <end position="22"/>
    </location>
</feature>
<dbReference type="RefSeq" id="XP_020062494.1">
    <property type="nucleotide sequence ID" value="XM_020208039.1"/>
</dbReference>
<keyword evidence="8" id="KW-0624">Polysaccharide degradation</keyword>
<evidence type="ECO:0000313" key="13">
    <source>
        <dbReference type="EMBL" id="ODV77372.1"/>
    </source>
</evidence>
<evidence type="ECO:0000256" key="2">
    <source>
        <dbReference type="ARBA" id="ARBA00010730"/>
    </source>
</evidence>
<sequence>MIFKSLTSFLAILLALAETSSADEVYTVTKTNYITPDCLKYKAQSILQGNPIGATTGIPIVFVYADSESTEAPKPVTASDLHYTVSTEATKYYTSLVCGAESCQTHVVPQVYTDSYTSSTRITYTTLKTALTSSPAATDTPTTSKKRSTIYQYDTTTEVSTAQAVITKTAPTTTTTIFKATTVPKTVFKPTTEVETISTTQKNPLVTQSAISKSLDVTISASFSDPVTFSRSAYANSSAITNGTSRSNATLSSILESRTAVAPAVTSSRFPSIGPVAGGPIVANSTIDLRLSSSVPTTFSTIGKYSNSSVLASSSSLSNSTTQIASNSSSAASSSLGVSTTLASSTADSSSSVASSSTLSSSSSLSSSSAPAIPSGSRGGATTGENNSGDLFSTISTDGPLSIFTKKELPLSIPKGVDNDGIPISTNKFHANLFLDDQTQTIWPLPYGLFWKKQDYYGFGVTHANSSQYIYGYGNSNNEDVPSYYLSATGNAEVILSATSFGKNSNNMKVTQIKEMSVLVSLSADENDSSNHLDIPIAQGMGFVTGIYNGNLTPLLNSLIGFKDLTQESSDALDSRVQKYRATLFNGAQWLIYAILPNSSSDFKLSASDSFGIKGSSSVDGLIIQVAYAPSDSKSEGFYDEAAGSYVTDAKVTGAVSGGTAATYNIEYTAKGTSSSGKPIIFALPHQVESLAASTKQTSTGIKLDSNTKGVMLAFLTSTLALEETLNTNVQFLPWAQTMTSELSYTSEQLNLLAKTANEELAVDIDETVASMDSTYYSGKVLDKYAYILLVVSDIIKDEKATKSTLEAVKKAFDTFFQNKQHFPFMYDTKFGGVTSTSAQNGDTGADFGSAYYNDHHFHYGYYVHAAAIVGYVDKKLGGTWAEDNKEWVNNLIRDVANPSSDDKYFPVSRMFDWYHGHSWAAGLFVSGDGKNEESSSEDYNFAYGMRLWGKVIGDDSMKSRGDLMLSIMSRAMNMYFLYKNDNTVEPSKYIPNKVSGIMFENKIAYTTYFGSPDKNPEYLHGIHMLPITPASSVIRTPSYVKEEWDDQISTFIGKVNSGWTGILRLNQALYDAKSSYDFFSSSDWNTNYLDNGQSRTWSLAFSGGLANSS</sequence>
<evidence type="ECO:0000259" key="12">
    <source>
        <dbReference type="Pfam" id="PF17652"/>
    </source>
</evidence>
<dbReference type="PANTHER" id="PTHR31983">
    <property type="entry name" value="ENDO-1,3(4)-BETA-GLUCANASE 1"/>
    <property type="match status" value="1"/>
</dbReference>
<dbReference type="Proteomes" id="UP000094285">
    <property type="component" value="Unassembled WGS sequence"/>
</dbReference>
<dbReference type="Pfam" id="PF17652">
    <property type="entry name" value="Glyco_hydro81C"/>
    <property type="match status" value="1"/>
</dbReference>
<evidence type="ECO:0000256" key="3">
    <source>
        <dbReference type="ARBA" id="ARBA00012780"/>
    </source>
</evidence>